<proteinExistence type="inferred from homology"/>
<comment type="function">
    <text evidence="12 13">Catalyzes the ATP-dependent phosphorylation of L-homoserine to L-homoserine phosphate.</text>
</comment>
<dbReference type="SUPFAM" id="SSF55060">
    <property type="entry name" value="GHMP Kinase, C-terminal domain"/>
    <property type="match status" value="1"/>
</dbReference>
<keyword evidence="9 13" id="KW-0418">Kinase</keyword>
<name>A0ABW5V3B9_9BACI</name>
<evidence type="ECO:0000256" key="1">
    <source>
        <dbReference type="ARBA" id="ARBA00005015"/>
    </source>
</evidence>
<dbReference type="Proteomes" id="UP001597502">
    <property type="component" value="Unassembled WGS sequence"/>
</dbReference>
<dbReference type="PANTHER" id="PTHR20861:SF1">
    <property type="entry name" value="HOMOSERINE KINASE"/>
    <property type="match status" value="1"/>
</dbReference>
<sequence length="306" mass="32866">MKPFRIRVPASTANIGPGFDSLGLALALYLTVDVSPSSKWRVEQHSPHLSADANAEDNYILQIARETAGQFHKELPACKLVVSSEVPLARGLGSSASAIVAGIELADQLCSLSLTPEQKLELGNDIEGHPDNIAPALYGGLIITTAAAGRVDWIRMPGLDTDVVMSIPRQDLKTEASRKALPDMFSRERAAAASSVSNVLVAALLSGDYRLAGKMMESDLFHEPYRAHLIPHYNDIKLYAAEQGAYGTVISGAGPAMISFLPKGKGKACADQLKTELPDYQIERLSVDRTGLHVTQSSTSKERTSE</sequence>
<evidence type="ECO:0000256" key="7">
    <source>
        <dbReference type="ARBA" id="ARBA00022697"/>
    </source>
</evidence>
<dbReference type="InterPro" id="IPR006203">
    <property type="entry name" value="GHMP_knse_ATP-bd_CS"/>
</dbReference>
<evidence type="ECO:0000256" key="12">
    <source>
        <dbReference type="ARBA" id="ARBA00049954"/>
    </source>
</evidence>
<dbReference type="InterPro" id="IPR036554">
    <property type="entry name" value="GHMP_kinase_C_sf"/>
</dbReference>
<dbReference type="Gene3D" id="3.30.70.890">
    <property type="entry name" value="GHMP kinase, C-terminal domain"/>
    <property type="match status" value="1"/>
</dbReference>
<accession>A0ABW5V3B9</accession>
<organism evidence="16 17">
    <name type="scientific">Lentibacillus juripiscarius</name>
    <dbReference type="NCBI Taxonomy" id="257446"/>
    <lineage>
        <taxon>Bacteria</taxon>
        <taxon>Bacillati</taxon>
        <taxon>Bacillota</taxon>
        <taxon>Bacilli</taxon>
        <taxon>Bacillales</taxon>
        <taxon>Bacillaceae</taxon>
        <taxon>Lentibacillus</taxon>
    </lineage>
</organism>
<comment type="catalytic activity">
    <reaction evidence="11 13">
        <text>L-homoserine + ATP = O-phospho-L-homoserine + ADP + H(+)</text>
        <dbReference type="Rhea" id="RHEA:13985"/>
        <dbReference type="ChEBI" id="CHEBI:15378"/>
        <dbReference type="ChEBI" id="CHEBI:30616"/>
        <dbReference type="ChEBI" id="CHEBI:57476"/>
        <dbReference type="ChEBI" id="CHEBI:57590"/>
        <dbReference type="ChEBI" id="CHEBI:456216"/>
        <dbReference type="EC" id="2.7.1.39"/>
    </reaction>
</comment>
<evidence type="ECO:0000256" key="10">
    <source>
        <dbReference type="ARBA" id="ARBA00022840"/>
    </source>
</evidence>
<dbReference type="RefSeq" id="WP_382390951.1">
    <property type="nucleotide sequence ID" value="NZ_JBHUNA010000005.1"/>
</dbReference>
<evidence type="ECO:0000256" key="11">
    <source>
        <dbReference type="ARBA" id="ARBA00049375"/>
    </source>
</evidence>
<keyword evidence="13" id="KW-0963">Cytoplasm</keyword>
<dbReference type="Pfam" id="PF00288">
    <property type="entry name" value="GHMP_kinases_N"/>
    <property type="match status" value="1"/>
</dbReference>
<dbReference type="InterPro" id="IPR013750">
    <property type="entry name" value="GHMP_kinase_C_dom"/>
</dbReference>
<evidence type="ECO:0000256" key="2">
    <source>
        <dbReference type="ARBA" id="ARBA00007370"/>
    </source>
</evidence>
<comment type="caution">
    <text evidence="16">The sequence shown here is derived from an EMBL/GenBank/DDBJ whole genome shotgun (WGS) entry which is preliminary data.</text>
</comment>
<evidence type="ECO:0000256" key="13">
    <source>
        <dbReference type="HAMAP-Rule" id="MF_00384"/>
    </source>
</evidence>
<evidence type="ECO:0000313" key="17">
    <source>
        <dbReference type="Proteomes" id="UP001597502"/>
    </source>
</evidence>
<dbReference type="EC" id="2.7.1.39" evidence="3 13"/>
<dbReference type="PIRSF" id="PIRSF000676">
    <property type="entry name" value="Homoser_kin"/>
    <property type="match status" value="1"/>
</dbReference>
<feature type="domain" description="GHMP kinase C-terminal" evidence="15">
    <location>
        <begin position="201"/>
        <end position="277"/>
    </location>
</feature>
<dbReference type="InterPro" id="IPR000870">
    <property type="entry name" value="Homoserine_kinase"/>
</dbReference>
<gene>
    <name evidence="13 16" type="primary">thrB</name>
    <name evidence="16" type="ORF">ACFSUO_02995</name>
</gene>
<dbReference type="HAMAP" id="MF_00384">
    <property type="entry name" value="Homoser_kinase"/>
    <property type="match status" value="1"/>
</dbReference>
<evidence type="ECO:0000256" key="4">
    <source>
        <dbReference type="ARBA" id="ARBA00017858"/>
    </source>
</evidence>
<dbReference type="InterPro" id="IPR020568">
    <property type="entry name" value="Ribosomal_Su5_D2-typ_SF"/>
</dbReference>
<dbReference type="PROSITE" id="PS00627">
    <property type="entry name" value="GHMP_KINASES_ATP"/>
    <property type="match status" value="1"/>
</dbReference>
<keyword evidence="17" id="KW-1185">Reference proteome</keyword>
<comment type="similarity">
    <text evidence="2 13">Belongs to the GHMP kinase family. Homoserine kinase subfamily.</text>
</comment>
<comment type="subcellular location">
    <subcellularLocation>
        <location evidence="13">Cytoplasm</location>
    </subcellularLocation>
</comment>
<dbReference type="EMBL" id="JBHUNA010000005">
    <property type="protein sequence ID" value="MFD2759950.1"/>
    <property type="molecule type" value="Genomic_DNA"/>
</dbReference>
<dbReference type="Pfam" id="PF08544">
    <property type="entry name" value="GHMP_kinases_C"/>
    <property type="match status" value="1"/>
</dbReference>
<feature type="binding site" evidence="13">
    <location>
        <begin position="87"/>
        <end position="97"/>
    </location>
    <ligand>
        <name>ATP</name>
        <dbReference type="ChEBI" id="CHEBI:30616"/>
    </ligand>
</feature>
<dbReference type="PRINTS" id="PR00958">
    <property type="entry name" value="HOMSERKINASE"/>
</dbReference>
<evidence type="ECO:0000259" key="14">
    <source>
        <dbReference type="Pfam" id="PF00288"/>
    </source>
</evidence>
<keyword evidence="10 13" id="KW-0067">ATP-binding</keyword>
<dbReference type="InterPro" id="IPR006204">
    <property type="entry name" value="GHMP_kinase_N_dom"/>
</dbReference>
<evidence type="ECO:0000256" key="9">
    <source>
        <dbReference type="ARBA" id="ARBA00022777"/>
    </source>
</evidence>
<reference evidence="17" key="1">
    <citation type="journal article" date="2019" name="Int. J. Syst. Evol. Microbiol.">
        <title>The Global Catalogue of Microorganisms (GCM) 10K type strain sequencing project: providing services to taxonomists for standard genome sequencing and annotation.</title>
        <authorList>
            <consortium name="The Broad Institute Genomics Platform"/>
            <consortium name="The Broad Institute Genome Sequencing Center for Infectious Disease"/>
            <person name="Wu L."/>
            <person name="Ma J."/>
        </authorList>
    </citation>
    <scope>NUCLEOTIDE SEQUENCE [LARGE SCALE GENOMIC DNA]</scope>
    <source>
        <strain evidence="17">TISTR 1535</strain>
    </source>
</reference>
<dbReference type="Gene3D" id="3.30.230.10">
    <property type="match status" value="1"/>
</dbReference>
<evidence type="ECO:0000256" key="6">
    <source>
        <dbReference type="ARBA" id="ARBA00022679"/>
    </source>
</evidence>
<keyword evidence="5 13" id="KW-0028">Amino-acid biosynthesis</keyword>
<evidence type="ECO:0000256" key="3">
    <source>
        <dbReference type="ARBA" id="ARBA00012078"/>
    </source>
</evidence>
<dbReference type="SUPFAM" id="SSF54211">
    <property type="entry name" value="Ribosomal protein S5 domain 2-like"/>
    <property type="match status" value="1"/>
</dbReference>
<keyword evidence="6 13" id="KW-0808">Transferase</keyword>
<feature type="domain" description="GHMP kinase N-terminal" evidence="14">
    <location>
        <begin position="58"/>
        <end position="140"/>
    </location>
</feature>
<evidence type="ECO:0000256" key="5">
    <source>
        <dbReference type="ARBA" id="ARBA00022605"/>
    </source>
</evidence>
<dbReference type="PANTHER" id="PTHR20861">
    <property type="entry name" value="HOMOSERINE/4-DIPHOSPHOCYTIDYL-2-C-METHYL-D-ERYTHRITOL KINASE"/>
    <property type="match status" value="1"/>
</dbReference>
<comment type="pathway">
    <text evidence="1 13">Amino-acid biosynthesis; L-threonine biosynthesis; L-threonine from L-aspartate: step 4/5.</text>
</comment>
<keyword evidence="8 13" id="KW-0547">Nucleotide-binding</keyword>
<evidence type="ECO:0000259" key="15">
    <source>
        <dbReference type="Pfam" id="PF08544"/>
    </source>
</evidence>
<evidence type="ECO:0000256" key="8">
    <source>
        <dbReference type="ARBA" id="ARBA00022741"/>
    </source>
</evidence>
<keyword evidence="7 13" id="KW-0791">Threonine biosynthesis</keyword>
<protein>
    <recommendedName>
        <fullName evidence="4 13">Homoserine kinase</fullName>
        <shortName evidence="13">HK</shortName>
        <shortName evidence="13">HSK</shortName>
        <ecNumber evidence="3 13">2.7.1.39</ecNumber>
    </recommendedName>
</protein>
<dbReference type="GO" id="GO:0004413">
    <property type="term" value="F:homoserine kinase activity"/>
    <property type="evidence" value="ECO:0007669"/>
    <property type="project" value="UniProtKB-EC"/>
</dbReference>
<dbReference type="NCBIfam" id="TIGR00191">
    <property type="entry name" value="thrB"/>
    <property type="match status" value="1"/>
</dbReference>
<dbReference type="InterPro" id="IPR014721">
    <property type="entry name" value="Ribsml_uS5_D2-typ_fold_subgr"/>
</dbReference>
<evidence type="ECO:0000313" key="16">
    <source>
        <dbReference type="EMBL" id="MFD2759950.1"/>
    </source>
</evidence>